<dbReference type="PANTHER" id="PTHR48112:SF22">
    <property type="entry name" value="MITOCHONDRIAL TRANSCRIPTION FACTOR A, ISOFORM B"/>
    <property type="match status" value="1"/>
</dbReference>
<keyword evidence="1 2" id="KW-0238">DNA-binding</keyword>
<dbReference type="Pfam" id="PF00505">
    <property type="entry name" value="HMG_box"/>
    <property type="match status" value="2"/>
</dbReference>
<dbReference type="EMBL" id="HBIJ01022673">
    <property type="protein sequence ID" value="CAE0374022.1"/>
    <property type="molecule type" value="Transcribed_RNA"/>
</dbReference>
<dbReference type="InterPro" id="IPR009071">
    <property type="entry name" value="HMG_box_dom"/>
</dbReference>
<dbReference type="SUPFAM" id="SSF47095">
    <property type="entry name" value="HMG-box"/>
    <property type="match status" value="2"/>
</dbReference>
<name>A0A7S3NPP7_9STRA</name>
<keyword evidence="3" id="KW-0732">Signal</keyword>
<feature type="DNA-binding region" description="HMG box" evidence="2">
    <location>
        <begin position="52"/>
        <end position="125"/>
    </location>
</feature>
<dbReference type="PANTHER" id="PTHR48112">
    <property type="entry name" value="HIGH MOBILITY GROUP PROTEIN DSP1"/>
    <property type="match status" value="1"/>
</dbReference>
<organism evidence="5">
    <name type="scientific">Aureoumbra lagunensis</name>
    <dbReference type="NCBI Taxonomy" id="44058"/>
    <lineage>
        <taxon>Eukaryota</taxon>
        <taxon>Sar</taxon>
        <taxon>Stramenopiles</taxon>
        <taxon>Ochrophyta</taxon>
        <taxon>Pelagophyceae</taxon>
        <taxon>Pelagomonadales</taxon>
        <taxon>Aureoumbra</taxon>
    </lineage>
</organism>
<evidence type="ECO:0000256" key="3">
    <source>
        <dbReference type="SAM" id="SignalP"/>
    </source>
</evidence>
<dbReference type="GO" id="GO:0005634">
    <property type="term" value="C:nucleus"/>
    <property type="evidence" value="ECO:0007669"/>
    <property type="project" value="UniProtKB-UniRule"/>
</dbReference>
<feature type="domain" description="HMG box" evidence="4">
    <location>
        <begin position="135"/>
        <end position="199"/>
    </location>
</feature>
<evidence type="ECO:0000259" key="4">
    <source>
        <dbReference type="PROSITE" id="PS50118"/>
    </source>
</evidence>
<feature type="DNA-binding region" description="HMG box" evidence="2">
    <location>
        <begin position="135"/>
        <end position="199"/>
    </location>
</feature>
<dbReference type="AlphaFoldDB" id="A0A7S3NPP7"/>
<dbReference type="PROSITE" id="PS50118">
    <property type="entry name" value="HMG_BOX_2"/>
    <property type="match status" value="2"/>
</dbReference>
<sequence length="199" mass="22711">MLKVISIAVGISICVHALVPVSSFYQFRHVSNRGQRIRVNAAKYIDKNGEPIKAALSAYMHFCADERERVTKDLKAELGTEFKPTLVLSKLGELWRSLPPDRISYYQNIATKDKERYDQQLDANGISRAGTKKKSNRPQSGYMLFCAENREEVTTRLKRSMGSDFKYTEVMRELGSLWQQLDPVKKQSFQDKAAAQKLS</sequence>
<feature type="domain" description="HMG box" evidence="4">
    <location>
        <begin position="52"/>
        <end position="125"/>
    </location>
</feature>
<proteinExistence type="predicted"/>
<evidence type="ECO:0000256" key="2">
    <source>
        <dbReference type="PROSITE-ProRule" id="PRU00267"/>
    </source>
</evidence>
<keyword evidence="2" id="KW-0539">Nucleus</keyword>
<dbReference type="SMART" id="SM00398">
    <property type="entry name" value="HMG"/>
    <property type="match status" value="2"/>
</dbReference>
<protein>
    <recommendedName>
        <fullName evidence="4">HMG box domain-containing protein</fullName>
    </recommendedName>
</protein>
<evidence type="ECO:0000256" key="1">
    <source>
        <dbReference type="ARBA" id="ARBA00023125"/>
    </source>
</evidence>
<dbReference type="Gene3D" id="1.10.30.10">
    <property type="entry name" value="High mobility group box domain"/>
    <property type="match status" value="2"/>
</dbReference>
<feature type="signal peptide" evidence="3">
    <location>
        <begin position="1"/>
        <end position="17"/>
    </location>
</feature>
<feature type="chain" id="PRO_5031260210" description="HMG box domain-containing protein" evidence="3">
    <location>
        <begin position="18"/>
        <end position="199"/>
    </location>
</feature>
<dbReference type="InterPro" id="IPR050342">
    <property type="entry name" value="HMGB"/>
</dbReference>
<dbReference type="GO" id="GO:0003677">
    <property type="term" value="F:DNA binding"/>
    <property type="evidence" value="ECO:0007669"/>
    <property type="project" value="UniProtKB-UniRule"/>
</dbReference>
<gene>
    <name evidence="5" type="ORF">ALAG00032_LOCUS14825</name>
</gene>
<reference evidence="5" key="1">
    <citation type="submission" date="2021-01" db="EMBL/GenBank/DDBJ databases">
        <authorList>
            <person name="Corre E."/>
            <person name="Pelletier E."/>
            <person name="Niang G."/>
            <person name="Scheremetjew M."/>
            <person name="Finn R."/>
            <person name="Kale V."/>
            <person name="Holt S."/>
            <person name="Cochrane G."/>
            <person name="Meng A."/>
            <person name="Brown T."/>
            <person name="Cohen L."/>
        </authorList>
    </citation>
    <scope>NUCLEOTIDE SEQUENCE</scope>
    <source>
        <strain evidence="5">CCMP1510</strain>
    </source>
</reference>
<accession>A0A7S3NPP7</accession>
<evidence type="ECO:0000313" key="5">
    <source>
        <dbReference type="EMBL" id="CAE0374022.1"/>
    </source>
</evidence>
<dbReference type="InterPro" id="IPR036910">
    <property type="entry name" value="HMG_box_dom_sf"/>
</dbReference>
<dbReference type="CDD" id="cd00084">
    <property type="entry name" value="HMG-box_SF"/>
    <property type="match status" value="2"/>
</dbReference>